<keyword evidence="4" id="KW-1003">Cell membrane</keyword>
<evidence type="ECO:0000256" key="3">
    <source>
        <dbReference type="ARBA" id="ARBA00022448"/>
    </source>
</evidence>
<dbReference type="RefSeq" id="WP_245866704.1">
    <property type="nucleotide sequence ID" value="NZ_PDJD01000001.1"/>
</dbReference>
<evidence type="ECO:0000256" key="5">
    <source>
        <dbReference type="ARBA" id="ARBA00022692"/>
    </source>
</evidence>
<dbReference type="GO" id="GO:0043190">
    <property type="term" value="C:ATP-binding cassette (ABC) transporter complex"/>
    <property type="evidence" value="ECO:0007669"/>
    <property type="project" value="InterPro"/>
</dbReference>
<feature type="transmembrane region" description="Helical" evidence="10">
    <location>
        <begin position="282"/>
        <end position="301"/>
    </location>
</feature>
<feature type="transmembrane region" description="Helical" evidence="10">
    <location>
        <begin position="69"/>
        <end position="87"/>
    </location>
</feature>
<feature type="transmembrane region" description="Helical" evidence="10">
    <location>
        <begin position="214"/>
        <end position="241"/>
    </location>
</feature>
<feature type="transmembrane region" description="Helical" evidence="10">
    <location>
        <begin position="93"/>
        <end position="113"/>
    </location>
</feature>
<evidence type="ECO:0000256" key="1">
    <source>
        <dbReference type="ARBA" id="ARBA00004651"/>
    </source>
</evidence>
<dbReference type="Gene3D" id="1.10.3470.10">
    <property type="entry name" value="ABC transporter involved in vitamin B12 uptake, BtuC"/>
    <property type="match status" value="1"/>
</dbReference>
<sequence length="361" mass="37862">MSDLAAGVWDTAAVATGVLAELPSLAQVWGNHTYRMVVLGTTTIGLVAGALGSFAYLRRQSLISDVISHAALPGTLVVFLAAVALGLDGRNMGGLIAGAIVVGTLAVLAANAIERLTVLRIDAAMAIVLATFFGVGMLLMRIVTNGDFPGKGGIQDYLFGNASTITRADLATSLTVGGVALAIMLVYWREFALRTFDPDLAATLGMRTRLVDTLMFTTIVIATVIGVKAVGLVLMVAFVVTPPAAARQWTQSLPAMVALAGAIGAVGSALGAYLSIALGTVPTGPVIVLTLFAILLLSLLASPRRSVLLRAARRRRARRALQAELTREVRAHEARAQRVAEQRVPEQRVPEQRVPEQGAQP</sequence>
<feature type="transmembrane region" description="Helical" evidence="10">
    <location>
        <begin position="253"/>
        <end position="276"/>
    </location>
</feature>
<dbReference type="InterPro" id="IPR001626">
    <property type="entry name" value="ABC_TroCD"/>
</dbReference>
<keyword evidence="12" id="KW-1185">Reference proteome</keyword>
<comment type="subcellular location">
    <subcellularLocation>
        <location evidence="1 8">Cell membrane</location>
        <topology evidence="1 8">Multi-pass membrane protein</topology>
    </subcellularLocation>
</comment>
<evidence type="ECO:0000313" key="11">
    <source>
        <dbReference type="EMBL" id="PFG19276.1"/>
    </source>
</evidence>
<dbReference type="Pfam" id="PF00950">
    <property type="entry name" value="ABC-3"/>
    <property type="match status" value="1"/>
</dbReference>
<dbReference type="CDD" id="cd06550">
    <property type="entry name" value="TM_ABC_iron-siderophores_like"/>
    <property type="match status" value="1"/>
</dbReference>
<protein>
    <submittedName>
        <fullName evidence="11">Manganese/zinc/iron transport system permease protein</fullName>
    </submittedName>
</protein>
<dbReference type="Proteomes" id="UP000224915">
    <property type="component" value="Unassembled WGS sequence"/>
</dbReference>
<gene>
    <name evidence="11" type="ORF">ATL40_0834</name>
</gene>
<keyword evidence="7 10" id="KW-0472">Membrane</keyword>
<dbReference type="InterPro" id="IPR037294">
    <property type="entry name" value="ABC_BtuC-like"/>
</dbReference>
<evidence type="ECO:0000256" key="4">
    <source>
        <dbReference type="ARBA" id="ARBA00022475"/>
    </source>
</evidence>
<dbReference type="PANTHER" id="PTHR30477:SF3">
    <property type="entry name" value="METAL TRANSPORT SYSTEM MEMBRANE PROTEIN CT_069-RELATED"/>
    <property type="match status" value="1"/>
</dbReference>
<evidence type="ECO:0000256" key="7">
    <source>
        <dbReference type="ARBA" id="ARBA00023136"/>
    </source>
</evidence>
<comment type="caution">
    <text evidence="11">The sequence shown here is derived from an EMBL/GenBank/DDBJ whole genome shotgun (WGS) entry which is preliminary data.</text>
</comment>
<evidence type="ECO:0000256" key="6">
    <source>
        <dbReference type="ARBA" id="ARBA00022989"/>
    </source>
</evidence>
<comment type="similarity">
    <text evidence="2 8">Belongs to the ABC-3 integral membrane protein family.</text>
</comment>
<evidence type="ECO:0000256" key="2">
    <source>
        <dbReference type="ARBA" id="ARBA00008034"/>
    </source>
</evidence>
<keyword evidence="5 8" id="KW-0812">Transmembrane</keyword>
<dbReference type="GO" id="GO:0010043">
    <property type="term" value="P:response to zinc ion"/>
    <property type="evidence" value="ECO:0007669"/>
    <property type="project" value="TreeGrafter"/>
</dbReference>
<dbReference type="GO" id="GO:0055085">
    <property type="term" value="P:transmembrane transport"/>
    <property type="evidence" value="ECO:0007669"/>
    <property type="project" value="InterPro"/>
</dbReference>
<evidence type="ECO:0000256" key="8">
    <source>
        <dbReference type="RuleBase" id="RU003943"/>
    </source>
</evidence>
<organism evidence="11 12">
    <name type="scientific">Serinibacter salmoneus</name>
    <dbReference type="NCBI Taxonomy" id="556530"/>
    <lineage>
        <taxon>Bacteria</taxon>
        <taxon>Bacillati</taxon>
        <taxon>Actinomycetota</taxon>
        <taxon>Actinomycetes</taxon>
        <taxon>Micrococcales</taxon>
        <taxon>Beutenbergiaceae</taxon>
        <taxon>Serinibacter</taxon>
    </lineage>
</organism>
<evidence type="ECO:0000256" key="10">
    <source>
        <dbReference type="SAM" id="Phobius"/>
    </source>
</evidence>
<feature type="compositionally biased region" description="Basic and acidic residues" evidence="9">
    <location>
        <begin position="331"/>
        <end position="354"/>
    </location>
</feature>
<evidence type="ECO:0000256" key="9">
    <source>
        <dbReference type="SAM" id="MobiDB-lite"/>
    </source>
</evidence>
<feature type="transmembrane region" description="Helical" evidence="10">
    <location>
        <begin position="36"/>
        <end position="57"/>
    </location>
</feature>
<dbReference type="EMBL" id="PDJD01000001">
    <property type="protein sequence ID" value="PFG19276.1"/>
    <property type="molecule type" value="Genomic_DNA"/>
</dbReference>
<dbReference type="AlphaFoldDB" id="A0A2A9CYS4"/>
<dbReference type="SUPFAM" id="SSF81345">
    <property type="entry name" value="ABC transporter involved in vitamin B12 uptake, BtuC"/>
    <property type="match status" value="1"/>
</dbReference>
<accession>A0A2A9CYS4</accession>
<feature type="transmembrane region" description="Helical" evidence="10">
    <location>
        <begin position="125"/>
        <end position="143"/>
    </location>
</feature>
<evidence type="ECO:0000313" key="12">
    <source>
        <dbReference type="Proteomes" id="UP000224915"/>
    </source>
</evidence>
<keyword evidence="6 10" id="KW-1133">Transmembrane helix</keyword>
<keyword evidence="3 8" id="KW-0813">Transport</keyword>
<reference evidence="11 12" key="1">
    <citation type="submission" date="2017-10" db="EMBL/GenBank/DDBJ databases">
        <title>Sequencing the genomes of 1000 actinobacteria strains.</title>
        <authorList>
            <person name="Klenk H.-P."/>
        </authorList>
    </citation>
    <scope>NUCLEOTIDE SEQUENCE [LARGE SCALE GENOMIC DNA]</scope>
    <source>
        <strain evidence="11 12">DSM 21801</strain>
    </source>
</reference>
<name>A0A2A9CYS4_9MICO</name>
<dbReference type="PANTHER" id="PTHR30477">
    <property type="entry name" value="ABC-TRANSPORTER METAL-BINDING PROTEIN"/>
    <property type="match status" value="1"/>
</dbReference>
<feature type="region of interest" description="Disordered" evidence="9">
    <location>
        <begin position="331"/>
        <end position="361"/>
    </location>
</feature>
<proteinExistence type="inferred from homology"/>